<dbReference type="SMR" id="A0A5J4YN73"/>
<dbReference type="AlphaFoldDB" id="A0A5J4YN73"/>
<dbReference type="OrthoDB" id="5735at2759"/>
<dbReference type="Proteomes" id="UP000324585">
    <property type="component" value="Unassembled WGS sequence"/>
</dbReference>
<reference evidence="3" key="1">
    <citation type="journal article" date="2019" name="Nat. Commun.">
        <title>Expansion of phycobilisome linker gene families in mesophilic red algae.</title>
        <authorList>
            <person name="Lee J."/>
            <person name="Kim D."/>
            <person name="Bhattacharya D."/>
            <person name="Yoon H.S."/>
        </authorList>
    </citation>
    <scope>NUCLEOTIDE SEQUENCE [LARGE SCALE GENOMIC DNA]</scope>
    <source>
        <strain evidence="3">CCMP 1328</strain>
    </source>
</reference>
<keyword evidence="4" id="KW-0002">3D-structure</keyword>
<evidence type="ECO:0000313" key="2">
    <source>
        <dbReference type="EMBL" id="KAA8491877.1"/>
    </source>
</evidence>
<feature type="region of interest" description="Disordered" evidence="1">
    <location>
        <begin position="109"/>
        <end position="135"/>
    </location>
</feature>
<evidence type="ECO:0000313" key="3">
    <source>
        <dbReference type="Proteomes" id="UP000324585"/>
    </source>
</evidence>
<keyword evidence="3" id="KW-1185">Reference proteome</keyword>
<gene>
    <name evidence="2" type="ORF">FVE85_8359</name>
</gene>
<proteinExistence type="evidence at protein level"/>
<comment type="caution">
    <text evidence="2">The sequence shown here is derived from an EMBL/GenBank/DDBJ whole genome shotgun (WGS) entry which is preliminary data.</text>
</comment>
<dbReference type="PDB" id="8JNN">
    <property type="method" value="EM"/>
    <property type="resolution" value="3.30 A"/>
    <property type="chains" value="A=1-293"/>
</dbReference>
<name>A0A5J4YN73_PORPP</name>
<dbReference type="EMBL" id="VRMN01000011">
    <property type="protein sequence ID" value="KAA8491877.1"/>
    <property type="molecule type" value="Genomic_DNA"/>
</dbReference>
<sequence>MEAFVPGVGPLLGAPAAPLAAVDVRCRHASVARRARVAVRMADDGFADLQPGDPGYKPKAKEMVKVSELGVSPFSDDANSVTRLGEGRLDEIAKDIMEGKKTGAEIKADLKKQAPAKPAAPAKKPEKKSGLASAKDAAGSAMGAVQRAVGSGKRGLDLLREDFLQTGPERAGVGRQDKTVDAPPQFGEPGYVTPAYQRVKVSSLGISVFEDDANAVTKVGGIKAVMEVAEKVASGELKTEEFEEGLKAGLSLDLALEKMEEEAAAGDLLPDYLKPLPEDTPRKGMTWKNYVGR</sequence>
<feature type="compositionally biased region" description="Low complexity" evidence="1">
    <location>
        <begin position="113"/>
        <end position="122"/>
    </location>
</feature>
<feature type="region of interest" description="Disordered" evidence="1">
    <location>
        <begin position="169"/>
        <end position="191"/>
    </location>
</feature>
<accession>A0A5J4YN73</accession>
<evidence type="ECO:0000256" key="1">
    <source>
        <dbReference type="SAM" id="MobiDB-lite"/>
    </source>
</evidence>
<reference evidence="4" key="2">
    <citation type="submission" date="2023-06" db="PDB data bank">
        <title>Structure of lateral hexamer of PBS-PSII-PSI-LHCs megacomplex at 6.3 Angstroms resolution.</title>
        <authorList>
            <person name="You X."/>
            <person name="Zhang X."/>
            <person name="Cheng J."/>
            <person name="Xiao Y.N."/>
            <person name="Sun S."/>
            <person name="Sui S.F."/>
        </authorList>
    </citation>
    <scope>STRUCTURE BY ELECTRON MICROSCOPY (3.30 ANGSTROMS)</scope>
</reference>
<organism evidence="2 3">
    <name type="scientific">Porphyridium purpureum</name>
    <name type="common">Red alga</name>
    <name type="synonym">Porphyridium cruentum</name>
    <dbReference type="NCBI Taxonomy" id="35688"/>
    <lineage>
        <taxon>Eukaryota</taxon>
        <taxon>Rhodophyta</taxon>
        <taxon>Bangiophyceae</taxon>
        <taxon>Porphyridiales</taxon>
        <taxon>Porphyridiaceae</taxon>
        <taxon>Porphyridium</taxon>
    </lineage>
</organism>
<evidence type="ECO:0007829" key="4">
    <source>
        <dbReference type="PDB" id="8JNN"/>
    </source>
</evidence>
<protein>
    <submittedName>
        <fullName evidence="2">Uncharacterized protein</fullName>
    </submittedName>
</protein>